<dbReference type="AlphaFoldDB" id="A0A644X370"/>
<name>A0A644X370_9ZZZZ</name>
<evidence type="ECO:0000313" key="1">
    <source>
        <dbReference type="EMBL" id="MPM10407.1"/>
    </source>
</evidence>
<protein>
    <submittedName>
        <fullName evidence="1">Uncharacterized protein</fullName>
    </submittedName>
</protein>
<comment type="caution">
    <text evidence="1">The sequence shown here is derived from an EMBL/GenBank/DDBJ whole genome shotgun (WGS) entry which is preliminary data.</text>
</comment>
<gene>
    <name evidence="1" type="ORF">SDC9_56739</name>
</gene>
<proteinExistence type="predicted"/>
<reference evidence="1" key="1">
    <citation type="submission" date="2019-08" db="EMBL/GenBank/DDBJ databases">
        <authorList>
            <person name="Kucharzyk K."/>
            <person name="Murdoch R.W."/>
            <person name="Higgins S."/>
            <person name="Loffler F."/>
        </authorList>
    </citation>
    <scope>NUCLEOTIDE SEQUENCE</scope>
</reference>
<dbReference type="EMBL" id="VSSQ01001689">
    <property type="protein sequence ID" value="MPM10407.1"/>
    <property type="molecule type" value="Genomic_DNA"/>
</dbReference>
<accession>A0A644X370</accession>
<sequence length="59" mass="6591">MEDKITEVISKGNLEKDGLIGDEKEIALKILKDLEGTLVIRANSILKFCLKAIQYSKVN</sequence>
<organism evidence="1">
    <name type="scientific">bioreactor metagenome</name>
    <dbReference type="NCBI Taxonomy" id="1076179"/>
    <lineage>
        <taxon>unclassified sequences</taxon>
        <taxon>metagenomes</taxon>
        <taxon>ecological metagenomes</taxon>
    </lineage>
</organism>